<reference evidence="1" key="2">
    <citation type="journal article" date="2015" name="Fish Shellfish Immunol.">
        <title>Early steps in the European eel (Anguilla anguilla)-Vibrio vulnificus interaction in the gills: Role of the RtxA13 toxin.</title>
        <authorList>
            <person name="Callol A."/>
            <person name="Pajuelo D."/>
            <person name="Ebbesson L."/>
            <person name="Teles M."/>
            <person name="MacKenzie S."/>
            <person name="Amaro C."/>
        </authorList>
    </citation>
    <scope>NUCLEOTIDE SEQUENCE</scope>
</reference>
<evidence type="ECO:0000313" key="1">
    <source>
        <dbReference type="EMBL" id="JAH51333.1"/>
    </source>
</evidence>
<organism evidence="1">
    <name type="scientific">Anguilla anguilla</name>
    <name type="common">European freshwater eel</name>
    <name type="synonym">Muraena anguilla</name>
    <dbReference type="NCBI Taxonomy" id="7936"/>
    <lineage>
        <taxon>Eukaryota</taxon>
        <taxon>Metazoa</taxon>
        <taxon>Chordata</taxon>
        <taxon>Craniata</taxon>
        <taxon>Vertebrata</taxon>
        <taxon>Euteleostomi</taxon>
        <taxon>Actinopterygii</taxon>
        <taxon>Neopterygii</taxon>
        <taxon>Teleostei</taxon>
        <taxon>Anguilliformes</taxon>
        <taxon>Anguillidae</taxon>
        <taxon>Anguilla</taxon>
    </lineage>
</organism>
<sequence length="34" mass="3739">MVDGQGVGWFRCGDLNGQSICMRGTAIELSSMRY</sequence>
<protein>
    <submittedName>
        <fullName evidence="1">Uncharacterized protein</fullName>
    </submittedName>
</protein>
<dbReference type="AlphaFoldDB" id="A0A0E9TF46"/>
<dbReference type="EMBL" id="GBXM01057244">
    <property type="protein sequence ID" value="JAH51333.1"/>
    <property type="molecule type" value="Transcribed_RNA"/>
</dbReference>
<proteinExistence type="predicted"/>
<name>A0A0E9TF46_ANGAN</name>
<reference evidence="1" key="1">
    <citation type="submission" date="2014-11" db="EMBL/GenBank/DDBJ databases">
        <authorList>
            <person name="Amaro Gonzalez C."/>
        </authorList>
    </citation>
    <scope>NUCLEOTIDE SEQUENCE</scope>
</reference>
<accession>A0A0E9TF46</accession>